<feature type="compositionally biased region" description="Acidic residues" evidence="1">
    <location>
        <begin position="195"/>
        <end position="212"/>
    </location>
</feature>
<feature type="region of interest" description="Disordered" evidence="1">
    <location>
        <begin position="177"/>
        <end position="212"/>
    </location>
</feature>
<protein>
    <submittedName>
        <fullName evidence="3">Uncharacterized protein</fullName>
    </submittedName>
</protein>
<accession>A0A0G4ETY7</accession>
<keyword evidence="4" id="KW-1185">Reference proteome</keyword>
<gene>
    <name evidence="3" type="ORF">Vbra_13158</name>
</gene>
<keyword evidence="2" id="KW-0732">Signal</keyword>
<dbReference type="InParanoid" id="A0A0G4ETY7"/>
<evidence type="ECO:0000256" key="2">
    <source>
        <dbReference type="SAM" id="SignalP"/>
    </source>
</evidence>
<dbReference type="AlphaFoldDB" id="A0A0G4ETY7"/>
<dbReference type="Proteomes" id="UP000041254">
    <property type="component" value="Unassembled WGS sequence"/>
</dbReference>
<organism evidence="3 4">
    <name type="scientific">Vitrella brassicaformis (strain CCMP3155)</name>
    <dbReference type="NCBI Taxonomy" id="1169540"/>
    <lineage>
        <taxon>Eukaryota</taxon>
        <taxon>Sar</taxon>
        <taxon>Alveolata</taxon>
        <taxon>Colpodellida</taxon>
        <taxon>Vitrellaceae</taxon>
        <taxon>Vitrella</taxon>
    </lineage>
</organism>
<evidence type="ECO:0000256" key="1">
    <source>
        <dbReference type="SAM" id="MobiDB-lite"/>
    </source>
</evidence>
<evidence type="ECO:0000313" key="3">
    <source>
        <dbReference type="EMBL" id="CEM01528.1"/>
    </source>
</evidence>
<reference evidence="3 4" key="1">
    <citation type="submission" date="2014-11" db="EMBL/GenBank/DDBJ databases">
        <authorList>
            <person name="Zhu J."/>
            <person name="Qi W."/>
            <person name="Song R."/>
        </authorList>
    </citation>
    <scope>NUCLEOTIDE SEQUENCE [LARGE SCALE GENOMIC DNA]</scope>
</reference>
<feature type="chain" id="PRO_5005187626" evidence="2">
    <location>
        <begin position="18"/>
        <end position="212"/>
    </location>
</feature>
<sequence length="212" mass="23090">MMLVAFAVLIFTAGAWNGGGSHPKYGGGYDTHGNAHIHHGCDGAFVQTEGGKDTQRAHIASIANEISLLQHSLKQTSSIISATQASIDAATTVTSLALSAVDKALDHHHKALAALEQPYRKTKRRGPITISAPQKPSSAVDDYLANLDPRTVAGWAGAFLKPQRTTMDDLLDLLAERDRVKQQPQQQPQVAPEREGDDEEWDEDMEEFDIHF</sequence>
<proteinExistence type="predicted"/>
<dbReference type="EMBL" id="CDMY01000305">
    <property type="protein sequence ID" value="CEM01528.1"/>
    <property type="molecule type" value="Genomic_DNA"/>
</dbReference>
<name>A0A0G4ETY7_VITBC</name>
<feature type="signal peptide" evidence="2">
    <location>
        <begin position="1"/>
        <end position="17"/>
    </location>
</feature>
<evidence type="ECO:0000313" key="4">
    <source>
        <dbReference type="Proteomes" id="UP000041254"/>
    </source>
</evidence>
<dbReference type="VEuPathDB" id="CryptoDB:Vbra_13158"/>